<evidence type="ECO:0000256" key="1">
    <source>
        <dbReference type="SAM" id="MobiDB-lite"/>
    </source>
</evidence>
<name>A0A4Z2FKM4_9TELE</name>
<protein>
    <submittedName>
        <fullName evidence="2">Uncharacterized protein</fullName>
    </submittedName>
</protein>
<organism evidence="2 3">
    <name type="scientific">Liparis tanakae</name>
    <name type="common">Tanaka's snailfish</name>
    <dbReference type="NCBI Taxonomy" id="230148"/>
    <lineage>
        <taxon>Eukaryota</taxon>
        <taxon>Metazoa</taxon>
        <taxon>Chordata</taxon>
        <taxon>Craniata</taxon>
        <taxon>Vertebrata</taxon>
        <taxon>Euteleostomi</taxon>
        <taxon>Actinopterygii</taxon>
        <taxon>Neopterygii</taxon>
        <taxon>Teleostei</taxon>
        <taxon>Neoteleostei</taxon>
        <taxon>Acanthomorphata</taxon>
        <taxon>Eupercaria</taxon>
        <taxon>Perciformes</taxon>
        <taxon>Cottioidei</taxon>
        <taxon>Cottales</taxon>
        <taxon>Liparidae</taxon>
        <taxon>Liparis</taxon>
    </lineage>
</organism>
<evidence type="ECO:0000313" key="2">
    <source>
        <dbReference type="EMBL" id="TNN41293.1"/>
    </source>
</evidence>
<feature type="region of interest" description="Disordered" evidence="1">
    <location>
        <begin position="41"/>
        <end position="135"/>
    </location>
</feature>
<dbReference type="AlphaFoldDB" id="A0A4Z2FKM4"/>
<reference evidence="2 3" key="1">
    <citation type="submission" date="2019-03" db="EMBL/GenBank/DDBJ databases">
        <title>First draft genome of Liparis tanakae, snailfish: a comprehensive survey of snailfish specific genes.</title>
        <authorList>
            <person name="Kim W."/>
            <person name="Song I."/>
            <person name="Jeong J.-H."/>
            <person name="Kim D."/>
            <person name="Kim S."/>
            <person name="Ryu S."/>
            <person name="Song J.Y."/>
            <person name="Lee S.K."/>
        </authorList>
    </citation>
    <scope>NUCLEOTIDE SEQUENCE [LARGE SCALE GENOMIC DNA]</scope>
    <source>
        <tissue evidence="2">Muscle</tissue>
    </source>
</reference>
<gene>
    <name evidence="2" type="ORF">EYF80_048548</name>
</gene>
<evidence type="ECO:0000313" key="3">
    <source>
        <dbReference type="Proteomes" id="UP000314294"/>
    </source>
</evidence>
<proteinExistence type="predicted"/>
<dbReference type="Proteomes" id="UP000314294">
    <property type="component" value="Unassembled WGS sequence"/>
</dbReference>
<dbReference type="EMBL" id="SRLO01001120">
    <property type="protein sequence ID" value="TNN41293.1"/>
    <property type="molecule type" value="Genomic_DNA"/>
</dbReference>
<sequence>MKGHVCLAMASGRIRWKKDGRTGEDRRASEDGKLLALRSQLCAFDQPAPGRQLPRDNRRPRRDAGATGRRRPGRQDPRSQEPTAPVETLRGGGQTDRRTARRRFTSCPLSGQTALLAEEECGPTGDKQKRAGSTD</sequence>
<keyword evidence="3" id="KW-1185">Reference proteome</keyword>
<comment type="caution">
    <text evidence="2">The sequence shown here is derived from an EMBL/GenBank/DDBJ whole genome shotgun (WGS) entry which is preliminary data.</text>
</comment>
<accession>A0A4Z2FKM4</accession>